<name>A0A512DSM4_9PROT</name>
<evidence type="ECO:0000256" key="1">
    <source>
        <dbReference type="ARBA" id="ARBA00022679"/>
    </source>
</evidence>
<dbReference type="PANTHER" id="PTHR43584">
    <property type="entry name" value="NUCLEOTIDYL TRANSFERASE"/>
    <property type="match status" value="1"/>
</dbReference>
<dbReference type="InterPro" id="IPR005835">
    <property type="entry name" value="NTP_transferase_dom"/>
</dbReference>
<dbReference type="SUPFAM" id="SSF53448">
    <property type="entry name" value="Nucleotide-diphospho-sugar transferases"/>
    <property type="match status" value="1"/>
</dbReference>
<dbReference type="Pfam" id="PF00483">
    <property type="entry name" value="NTP_transferase"/>
    <property type="match status" value="1"/>
</dbReference>
<gene>
    <name evidence="4" type="ORF">SAE02_36050</name>
</gene>
<dbReference type="InterPro" id="IPR050065">
    <property type="entry name" value="GlmU-like"/>
</dbReference>
<sequence length="242" mass="26259">MTTLTHAMVLAAGLGLRMRPLTLEMPKPLISVAGKPLLDHALDRVAAAGIGTAVVNTHYKGEMIAAHLKDRTAPHVVLSPEADLLETGGGIKHALPLLGTDPFLSVNADILWMDGPTTAIERLLLAWNPKAMDALLLLHPAVSAYGYDGKGDFHMDPIGKVTRRRSGEIAPFVFAGVQILKPELFADTPDGAFSTNLIWDRLLESERLYGMRHDGLWFHVGTPASIGQVEEHLEVRPHHAES</sequence>
<keyword evidence="5" id="KW-1185">Reference proteome</keyword>
<dbReference type="EMBL" id="BJYZ01000016">
    <property type="protein sequence ID" value="GEO39457.1"/>
    <property type="molecule type" value="Genomic_DNA"/>
</dbReference>
<reference evidence="4 5" key="1">
    <citation type="submission" date="2019-07" db="EMBL/GenBank/DDBJ databases">
        <title>Whole genome shotgun sequence of Skermanella aerolata NBRC 106429.</title>
        <authorList>
            <person name="Hosoyama A."/>
            <person name="Uohara A."/>
            <person name="Ohji S."/>
            <person name="Ichikawa N."/>
        </authorList>
    </citation>
    <scope>NUCLEOTIDE SEQUENCE [LARGE SCALE GENOMIC DNA]</scope>
    <source>
        <strain evidence="4 5">NBRC 106429</strain>
    </source>
</reference>
<dbReference type="OrthoDB" id="9788272at2"/>
<dbReference type="GO" id="GO:0016779">
    <property type="term" value="F:nucleotidyltransferase activity"/>
    <property type="evidence" value="ECO:0007669"/>
    <property type="project" value="UniProtKB-KW"/>
</dbReference>
<organism evidence="4 5">
    <name type="scientific">Skermanella aerolata</name>
    <dbReference type="NCBI Taxonomy" id="393310"/>
    <lineage>
        <taxon>Bacteria</taxon>
        <taxon>Pseudomonadati</taxon>
        <taxon>Pseudomonadota</taxon>
        <taxon>Alphaproteobacteria</taxon>
        <taxon>Rhodospirillales</taxon>
        <taxon>Azospirillaceae</taxon>
        <taxon>Skermanella</taxon>
    </lineage>
</organism>
<evidence type="ECO:0000256" key="2">
    <source>
        <dbReference type="ARBA" id="ARBA00022695"/>
    </source>
</evidence>
<feature type="domain" description="Nucleotidyl transferase" evidence="3">
    <location>
        <begin position="7"/>
        <end position="122"/>
    </location>
</feature>
<dbReference type="CDD" id="cd06422">
    <property type="entry name" value="NTP_transferase_like_1"/>
    <property type="match status" value="1"/>
</dbReference>
<dbReference type="AlphaFoldDB" id="A0A512DSM4"/>
<keyword evidence="1 4" id="KW-0808">Transferase</keyword>
<protein>
    <submittedName>
        <fullName evidence="4">Mannose-1-phosphate guanylyltransferase</fullName>
    </submittedName>
</protein>
<dbReference type="Gene3D" id="3.90.550.10">
    <property type="entry name" value="Spore Coat Polysaccharide Biosynthesis Protein SpsA, Chain A"/>
    <property type="match status" value="1"/>
</dbReference>
<accession>A0A512DSM4</accession>
<evidence type="ECO:0000313" key="4">
    <source>
        <dbReference type="EMBL" id="GEO39457.1"/>
    </source>
</evidence>
<dbReference type="Proteomes" id="UP000321523">
    <property type="component" value="Unassembled WGS sequence"/>
</dbReference>
<evidence type="ECO:0000259" key="3">
    <source>
        <dbReference type="Pfam" id="PF00483"/>
    </source>
</evidence>
<comment type="caution">
    <text evidence="4">The sequence shown here is derived from an EMBL/GenBank/DDBJ whole genome shotgun (WGS) entry which is preliminary data.</text>
</comment>
<evidence type="ECO:0000313" key="5">
    <source>
        <dbReference type="Proteomes" id="UP000321523"/>
    </source>
</evidence>
<dbReference type="PANTHER" id="PTHR43584:SF8">
    <property type="entry name" value="N-ACETYLMURAMATE ALPHA-1-PHOSPHATE URIDYLYLTRANSFERASE"/>
    <property type="match status" value="1"/>
</dbReference>
<dbReference type="RefSeq" id="WP_044427835.1">
    <property type="nucleotide sequence ID" value="NZ_BJYZ01000016.1"/>
</dbReference>
<proteinExistence type="predicted"/>
<dbReference type="InterPro" id="IPR029044">
    <property type="entry name" value="Nucleotide-diphossugar_trans"/>
</dbReference>
<keyword evidence="2 4" id="KW-0548">Nucleotidyltransferase</keyword>